<dbReference type="Pfam" id="PF06742">
    <property type="entry name" value="DUF1214"/>
    <property type="match status" value="1"/>
</dbReference>
<dbReference type="AlphaFoldDB" id="A0A126V2R2"/>
<dbReference type="KEGG" id="hat:RC74_16215"/>
<dbReference type="InterPro" id="IPR037049">
    <property type="entry name" value="DUF1214_C_sf"/>
</dbReference>
<evidence type="ECO:0000313" key="2">
    <source>
        <dbReference type="EMBL" id="AML52608.1"/>
    </source>
</evidence>
<dbReference type="InterPro" id="IPR010621">
    <property type="entry name" value="DUF1214"/>
</dbReference>
<dbReference type="SUPFAM" id="SSF160935">
    <property type="entry name" value="VPA0735-like"/>
    <property type="match status" value="2"/>
</dbReference>
<proteinExistence type="predicted"/>
<dbReference type="Proteomes" id="UP000070371">
    <property type="component" value="Chromosome"/>
</dbReference>
<organism evidence="2 3">
    <name type="scientific">Falsihalocynthiibacter arcticus</name>
    <dbReference type="NCBI Taxonomy" id="1579316"/>
    <lineage>
        <taxon>Bacteria</taxon>
        <taxon>Pseudomonadati</taxon>
        <taxon>Pseudomonadota</taxon>
        <taxon>Alphaproteobacteria</taxon>
        <taxon>Rhodobacterales</taxon>
        <taxon>Roseobacteraceae</taxon>
        <taxon>Falsihalocynthiibacter</taxon>
    </lineage>
</organism>
<feature type="domain" description="DUF1214" evidence="1">
    <location>
        <begin position="173"/>
        <end position="231"/>
    </location>
</feature>
<keyword evidence="3" id="KW-1185">Reference proteome</keyword>
<accession>A0A126V2R2</accession>
<name>A0A126V2R2_9RHOB</name>
<dbReference type="PANTHER" id="PTHR36509:SF3">
    <property type="entry name" value="SIGNAL PEPTIDE PROTEIN"/>
    <property type="match status" value="1"/>
</dbReference>
<dbReference type="PANTHER" id="PTHR36509">
    <property type="entry name" value="BLL3101 PROTEIN"/>
    <property type="match status" value="1"/>
</dbReference>
<dbReference type="Gene3D" id="2.60.120.600">
    <property type="entry name" value="Domain of unknown function DUF1214, C-terminal domain"/>
    <property type="match status" value="1"/>
</dbReference>
<protein>
    <recommendedName>
        <fullName evidence="1">DUF1214 domain-containing protein</fullName>
    </recommendedName>
</protein>
<reference evidence="2 3" key="1">
    <citation type="submission" date="2016-02" db="EMBL/GenBank/DDBJ databases">
        <title>Complete genome sequence of Halocynthiibacter arcticus PAMC 20958t from arctic marine sediment.</title>
        <authorList>
            <person name="Lee Y.M."/>
            <person name="Baek K."/>
            <person name="Lee H.K."/>
            <person name="Shin S.C."/>
        </authorList>
    </citation>
    <scope>NUCLEOTIDE SEQUENCE [LARGE SCALE GENOMIC DNA]</scope>
    <source>
        <strain evidence="2">PAMC 20958</strain>
    </source>
</reference>
<evidence type="ECO:0000259" key="1">
    <source>
        <dbReference type="Pfam" id="PF06742"/>
    </source>
</evidence>
<gene>
    <name evidence="2" type="ORF">RC74_16215</name>
</gene>
<evidence type="ECO:0000313" key="3">
    <source>
        <dbReference type="Proteomes" id="UP000070371"/>
    </source>
</evidence>
<sequence length="255" mass="27208">MLYDNLDTMRGLDVYLDNVGAISLNTVLDGLSSAGADAPNKVAIFEQLMDSQPLVITANTSTLYAYTGTDLIAAIGIVKGKPFKPDARMKKLLVDAGALGNATSRAMTYQPRIDGMSIYPDSDSAWVTLFAIKNTSFEADGTMGLGARVLYCFNAGGVTPAMAVTEPVAGSDYAVGYLDADKPPMDGGKSYKLTLPKDVHVNNFWAETIYHAQTRPQLQTSQKFPTVGSLTTGMTCIFLGGAPSRSERSPHVGQF</sequence>
<dbReference type="EMBL" id="CP014327">
    <property type="protein sequence ID" value="AML52608.1"/>
    <property type="molecule type" value="Genomic_DNA"/>
</dbReference>
<dbReference type="STRING" id="1579316.RC74_16215"/>
<dbReference type="Gene3D" id="1.10.3360.10">
    <property type="entry name" value="VPA0735-like domain"/>
    <property type="match status" value="1"/>
</dbReference>